<dbReference type="InterPro" id="IPR015507">
    <property type="entry name" value="rRNA-MeTfrase_E"/>
</dbReference>
<dbReference type="EMBL" id="JABWAB010000001">
    <property type="protein sequence ID" value="KAF6058474.1"/>
    <property type="molecule type" value="Genomic_DNA"/>
</dbReference>
<gene>
    <name evidence="9" type="ORF">FOB60_000056</name>
</gene>
<keyword evidence="3 9" id="KW-0489">Methyltransferase</keyword>
<evidence type="ECO:0000256" key="1">
    <source>
        <dbReference type="ARBA" id="ARBA00009258"/>
    </source>
</evidence>
<sequence length="264" mass="30066">MNSVSPSQITSLMVFLKTVPFRYTIVRHKSSSLKKHLQKVKGDPFNDKKRGEFYRSRAAFKLLEIDEKFHLFNKNCHNIVDLGFAPGAWSQVAVERLGDKNFTILGIDINQATPYKGCHYIQGDVTKTSTHTKTRDFFTDEDGLTQPLDLIMSDMMVNCTGHDHYDHIGNMELCNAALILAFNQLRAGGNMVMKAWQGSELKLLEARMKVLFLKQHAFKPHSSRSESSELYFIGLGKRDLQHKVLLSDLFGDLEEVGKLQRSVR</sequence>
<evidence type="ECO:0000256" key="6">
    <source>
        <dbReference type="ARBA" id="ARBA00041184"/>
    </source>
</evidence>
<keyword evidence="2" id="KW-0698">rRNA processing</keyword>
<keyword evidence="4" id="KW-0808">Transferase</keyword>
<evidence type="ECO:0000256" key="4">
    <source>
        <dbReference type="ARBA" id="ARBA00022679"/>
    </source>
</evidence>
<evidence type="ECO:0000313" key="10">
    <source>
        <dbReference type="Proteomes" id="UP000590412"/>
    </source>
</evidence>
<dbReference type="InterPro" id="IPR050082">
    <property type="entry name" value="RNA_methyltr_RlmE"/>
</dbReference>
<dbReference type="GO" id="GO:0005739">
    <property type="term" value="C:mitochondrion"/>
    <property type="evidence" value="ECO:0007669"/>
    <property type="project" value="TreeGrafter"/>
</dbReference>
<evidence type="ECO:0000256" key="5">
    <source>
        <dbReference type="ARBA" id="ARBA00022691"/>
    </source>
</evidence>
<proteinExistence type="inferred from homology"/>
<feature type="domain" description="Ribosomal RNA methyltransferase FtsJ" evidence="8">
    <location>
        <begin position="54"/>
        <end position="237"/>
    </location>
</feature>
<dbReference type="Gene3D" id="3.40.50.150">
    <property type="entry name" value="Vaccinia Virus protein VP39"/>
    <property type="match status" value="1"/>
</dbReference>
<evidence type="ECO:0000256" key="7">
    <source>
        <dbReference type="PIRSR" id="PIRSR005461-1"/>
    </source>
</evidence>
<dbReference type="PANTHER" id="PTHR10920">
    <property type="entry name" value="RIBOSOMAL RNA METHYLTRANSFERASE"/>
    <property type="match status" value="1"/>
</dbReference>
<protein>
    <recommendedName>
        <fullName evidence="6">rRNA methyltransferase 2, mitochondrial</fullName>
    </recommendedName>
</protein>
<accession>A0A8X7NMP1</accession>
<reference evidence="9" key="1">
    <citation type="submission" date="2020-03" db="EMBL/GenBank/DDBJ databases">
        <title>FDA dAtabase for Regulatory Grade micrObial Sequences (FDA-ARGOS): Supporting development and validation of Infectious Disease Dx tests.</title>
        <authorList>
            <person name="Campos J."/>
            <person name="Goldberg B."/>
            <person name="Tallon L."/>
            <person name="Sadzewicz L."/>
            <person name="Vavikolanu K."/>
            <person name="Mehta A."/>
            <person name="Aluvathingal J."/>
            <person name="Nadendla S."/>
            <person name="Nandy P."/>
            <person name="Geyer C."/>
            <person name="Yan Y."/>
            <person name="Sichtig H."/>
        </authorList>
    </citation>
    <scope>NUCLEOTIDE SEQUENCE [LARGE SCALE GENOMIC DNA]</scope>
    <source>
        <strain evidence="9">FDAARGOS_652</strain>
    </source>
</reference>
<dbReference type="PIRSF" id="PIRSF005461">
    <property type="entry name" value="23S_rRNA_mtase"/>
    <property type="match status" value="1"/>
</dbReference>
<dbReference type="AlphaFoldDB" id="A0A8X7NMP1"/>
<comment type="similarity">
    <text evidence="1">Belongs to the class I-like SAM-binding methyltransferase superfamily. RNA methyltransferase RlmE family.</text>
</comment>
<name>A0A8X7NMP1_CANPA</name>
<comment type="caution">
    <text evidence="9">The sequence shown here is derived from an EMBL/GenBank/DDBJ whole genome shotgun (WGS) entry which is preliminary data.</text>
</comment>
<dbReference type="InterPro" id="IPR029063">
    <property type="entry name" value="SAM-dependent_MTases_sf"/>
</dbReference>
<dbReference type="SUPFAM" id="SSF53335">
    <property type="entry name" value="S-adenosyl-L-methionine-dependent methyltransferases"/>
    <property type="match status" value="1"/>
</dbReference>
<evidence type="ECO:0000256" key="3">
    <source>
        <dbReference type="ARBA" id="ARBA00022603"/>
    </source>
</evidence>
<dbReference type="HAMAP" id="MF_01547">
    <property type="entry name" value="RNA_methyltr_E"/>
    <property type="match status" value="1"/>
</dbReference>
<feature type="active site" description="Proton acceptor" evidence="7">
    <location>
        <position position="194"/>
    </location>
</feature>
<dbReference type="GO" id="GO:0008650">
    <property type="term" value="F:rRNA (uridine-2'-O-)-methyltransferase activity"/>
    <property type="evidence" value="ECO:0007669"/>
    <property type="project" value="TreeGrafter"/>
</dbReference>
<dbReference type="Proteomes" id="UP000590412">
    <property type="component" value="Unassembled WGS sequence"/>
</dbReference>
<dbReference type="InterPro" id="IPR002877">
    <property type="entry name" value="RNA_MeTrfase_FtsJ_dom"/>
</dbReference>
<evidence type="ECO:0000313" key="9">
    <source>
        <dbReference type="EMBL" id="KAF6058474.1"/>
    </source>
</evidence>
<keyword evidence="5 7" id="KW-0949">S-adenosyl-L-methionine</keyword>
<evidence type="ECO:0000256" key="2">
    <source>
        <dbReference type="ARBA" id="ARBA00022552"/>
    </source>
</evidence>
<evidence type="ECO:0000259" key="8">
    <source>
        <dbReference type="Pfam" id="PF01728"/>
    </source>
</evidence>
<organism evidence="9 10">
    <name type="scientific">Candida parapsilosis</name>
    <name type="common">Yeast</name>
    <dbReference type="NCBI Taxonomy" id="5480"/>
    <lineage>
        <taxon>Eukaryota</taxon>
        <taxon>Fungi</taxon>
        <taxon>Dikarya</taxon>
        <taxon>Ascomycota</taxon>
        <taxon>Saccharomycotina</taxon>
        <taxon>Pichiomycetes</taxon>
        <taxon>Debaryomycetaceae</taxon>
        <taxon>Candida/Lodderomyces clade</taxon>
        <taxon>Candida</taxon>
    </lineage>
</organism>
<dbReference type="PANTHER" id="PTHR10920:SF18">
    <property type="entry name" value="RRNA METHYLTRANSFERASE 2, MITOCHONDRIAL"/>
    <property type="match status" value="1"/>
</dbReference>
<dbReference type="Pfam" id="PF01728">
    <property type="entry name" value="FtsJ"/>
    <property type="match status" value="1"/>
</dbReference>